<keyword evidence="5" id="KW-0808">Transferase</keyword>
<dbReference type="PANTHER" id="PTHR43071">
    <property type="entry name" value="2-AMINO-4-HYDROXY-6-HYDROXYMETHYLDIHYDROPTERIDINE PYROPHOSPHOKINASE"/>
    <property type="match status" value="1"/>
</dbReference>
<evidence type="ECO:0000259" key="13">
    <source>
        <dbReference type="Pfam" id="PF01288"/>
    </source>
</evidence>
<feature type="domain" description="7,8-dihydro-6-hydroxymethylpterin-pyrophosphokinase" evidence="13">
    <location>
        <begin position="3"/>
        <end position="96"/>
    </location>
</feature>
<comment type="function">
    <text evidence="10">Catalyzes the transfer of pyrophosphate from adenosine triphosphate (ATP) to 6-hydroxymethyl-7,8-dihydropterin, an enzymatic step in folate biosynthesis pathway.</text>
</comment>
<dbReference type="Gene3D" id="3.30.70.560">
    <property type="entry name" value="7,8-Dihydro-6-hydroxymethylpterin-pyrophosphokinase HPPK"/>
    <property type="match status" value="1"/>
</dbReference>
<evidence type="ECO:0000256" key="8">
    <source>
        <dbReference type="ARBA" id="ARBA00022840"/>
    </source>
</evidence>
<comment type="pathway">
    <text evidence="1">Cofactor biosynthesis; tetrahydrofolate biosynthesis; 2-amino-4-hydroxy-6-hydroxymethyl-7,8-dihydropteridine diphosphate from 7,8-dihydroneopterin triphosphate: step 4/4.</text>
</comment>
<dbReference type="Pfam" id="PF01288">
    <property type="entry name" value="HPPK"/>
    <property type="match status" value="1"/>
</dbReference>
<evidence type="ECO:0000313" key="15">
    <source>
        <dbReference type="Proteomes" id="UP001143349"/>
    </source>
</evidence>
<keyword evidence="15" id="KW-1185">Reference proteome</keyword>
<dbReference type="GO" id="GO:0005524">
    <property type="term" value="F:ATP binding"/>
    <property type="evidence" value="ECO:0007669"/>
    <property type="project" value="UniProtKB-KW"/>
</dbReference>
<reference evidence="14" key="2">
    <citation type="submission" date="2023-01" db="EMBL/GenBank/DDBJ databases">
        <authorList>
            <person name="Sun Q."/>
            <person name="Evtushenko L."/>
        </authorList>
    </citation>
    <scope>NUCLEOTIDE SEQUENCE</scope>
    <source>
        <strain evidence="14">VKM B-2222</strain>
    </source>
</reference>
<evidence type="ECO:0000256" key="6">
    <source>
        <dbReference type="ARBA" id="ARBA00022741"/>
    </source>
</evidence>
<dbReference type="Proteomes" id="UP001143349">
    <property type="component" value="Unassembled WGS sequence"/>
</dbReference>
<reference evidence="14" key="1">
    <citation type="journal article" date="2014" name="Int. J. Syst. Evol. Microbiol.">
        <title>Complete genome sequence of Corynebacterium casei LMG S-19264T (=DSM 44701T), isolated from a smear-ripened cheese.</title>
        <authorList>
            <consortium name="US DOE Joint Genome Institute (JGI-PGF)"/>
            <person name="Walter F."/>
            <person name="Albersmeier A."/>
            <person name="Kalinowski J."/>
            <person name="Ruckert C."/>
        </authorList>
    </citation>
    <scope>NUCLEOTIDE SEQUENCE</scope>
    <source>
        <strain evidence="14">VKM B-2222</strain>
    </source>
</reference>
<dbReference type="InterPro" id="IPR000550">
    <property type="entry name" value="Hppk"/>
</dbReference>
<evidence type="ECO:0000256" key="5">
    <source>
        <dbReference type="ARBA" id="ARBA00022679"/>
    </source>
</evidence>
<evidence type="ECO:0000256" key="10">
    <source>
        <dbReference type="ARBA" id="ARBA00029409"/>
    </source>
</evidence>
<dbReference type="EC" id="2.7.6.3" evidence="3"/>
<dbReference type="GO" id="GO:0046656">
    <property type="term" value="P:folic acid biosynthetic process"/>
    <property type="evidence" value="ECO:0007669"/>
    <property type="project" value="UniProtKB-KW"/>
</dbReference>
<evidence type="ECO:0000256" key="9">
    <source>
        <dbReference type="ARBA" id="ARBA00022909"/>
    </source>
</evidence>
<keyword evidence="9" id="KW-0289">Folate biosynthesis</keyword>
<dbReference type="GO" id="GO:0016301">
    <property type="term" value="F:kinase activity"/>
    <property type="evidence" value="ECO:0007669"/>
    <property type="project" value="UniProtKB-KW"/>
</dbReference>
<keyword evidence="6" id="KW-0547">Nucleotide-binding</keyword>
<protein>
    <recommendedName>
        <fullName evidence="4">2-amino-4-hydroxy-6-hydroxymethyldihydropteridine pyrophosphokinase</fullName>
        <ecNumber evidence="3">2.7.6.3</ecNumber>
    </recommendedName>
    <alternativeName>
        <fullName evidence="11">6-hydroxymethyl-7,8-dihydropterin pyrophosphokinase</fullName>
    </alternativeName>
    <alternativeName>
        <fullName evidence="12">7,8-dihydro-6-hydroxymethylpterin-pyrophosphokinase</fullName>
    </alternativeName>
</protein>
<evidence type="ECO:0000313" key="14">
    <source>
        <dbReference type="EMBL" id="GLK63322.1"/>
    </source>
</evidence>
<dbReference type="InterPro" id="IPR035907">
    <property type="entry name" value="Hppk_sf"/>
</dbReference>
<organism evidence="14 15">
    <name type="scientific">Paracoccus kondratievae</name>
    <dbReference type="NCBI Taxonomy" id="135740"/>
    <lineage>
        <taxon>Bacteria</taxon>
        <taxon>Pseudomonadati</taxon>
        <taxon>Pseudomonadota</taxon>
        <taxon>Alphaproteobacteria</taxon>
        <taxon>Rhodobacterales</taxon>
        <taxon>Paracoccaceae</taxon>
        <taxon>Paracoccus</taxon>
    </lineage>
</organism>
<dbReference type="AlphaFoldDB" id="A0AAD3NWR9"/>
<evidence type="ECO:0000256" key="2">
    <source>
        <dbReference type="ARBA" id="ARBA00005810"/>
    </source>
</evidence>
<sequence>MAFHCPLPPDELLTHLHGIEAELGRTRDGGRWQARGIDLDLIAVGDMVLPDAAGQDEWRSLPPAEQPLRAPDRLILPHPRLQDRGFVLVPLAEVAPDWMHPRLRLTVAQMLAALPPGALRGMVPASS</sequence>
<evidence type="ECO:0000256" key="12">
    <source>
        <dbReference type="ARBA" id="ARBA00033413"/>
    </source>
</evidence>
<dbReference type="NCBIfam" id="TIGR01498">
    <property type="entry name" value="folK"/>
    <property type="match status" value="1"/>
</dbReference>
<evidence type="ECO:0000256" key="1">
    <source>
        <dbReference type="ARBA" id="ARBA00005051"/>
    </source>
</evidence>
<accession>A0AAD3NWR9</accession>
<evidence type="ECO:0000256" key="11">
    <source>
        <dbReference type="ARBA" id="ARBA00029766"/>
    </source>
</evidence>
<comment type="caution">
    <text evidence="14">The sequence shown here is derived from an EMBL/GenBank/DDBJ whole genome shotgun (WGS) entry which is preliminary data.</text>
</comment>
<name>A0AAD3NWR9_9RHOB</name>
<proteinExistence type="inferred from homology"/>
<evidence type="ECO:0000256" key="7">
    <source>
        <dbReference type="ARBA" id="ARBA00022777"/>
    </source>
</evidence>
<dbReference type="SUPFAM" id="SSF55083">
    <property type="entry name" value="6-hydroxymethyl-7,8-dihydropterin pyrophosphokinase, HPPK"/>
    <property type="match status" value="1"/>
</dbReference>
<evidence type="ECO:0000256" key="3">
    <source>
        <dbReference type="ARBA" id="ARBA00013253"/>
    </source>
</evidence>
<evidence type="ECO:0000256" key="4">
    <source>
        <dbReference type="ARBA" id="ARBA00016218"/>
    </source>
</evidence>
<keyword evidence="8" id="KW-0067">ATP-binding</keyword>
<dbReference type="PANTHER" id="PTHR43071:SF1">
    <property type="entry name" value="2-AMINO-4-HYDROXY-6-HYDROXYMETHYLDIHYDROPTERIDINE PYROPHOSPHOKINASE"/>
    <property type="match status" value="1"/>
</dbReference>
<comment type="similarity">
    <text evidence="2">Belongs to the HPPK family.</text>
</comment>
<keyword evidence="7" id="KW-0418">Kinase</keyword>
<dbReference type="EMBL" id="BSFH01000016">
    <property type="protein sequence ID" value="GLK63322.1"/>
    <property type="molecule type" value="Genomic_DNA"/>
</dbReference>
<dbReference type="GO" id="GO:0003848">
    <property type="term" value="F:2-amino-4-hydroxy-6-hydroxymethyldihydropteridine diphosphokinase activity"/>
    <property type="evidence" value="ECO:0007669"/>
    <property type="project" value="UniProtKB-EC"/>
</dbReference>
<gene>
    <name evidence="14" type="ORF">GCM10017635_07920</name>
</gene>